<dbReference type="InParanoid" id="B7Q5P7"/>
<name>B7Q5P7_IXOSC</name>
<evidence type="ECO:0000313" key="1">
    <source>
        <dbReference type="EMBL" id="EEC14169.1"/>
    </source>
</evidence>
<dbReference type="EMBL" id="DS862630">
    <property type="protein sequence ID" value="EEC14169.1"/>
    <property type="molecule type" value="Genomic_DNA"/>
</dbReference>
<dbReference type="Gene3D" id="3.40.390.10">
    <property type="entry name" value="Collagenase (Catalytic Domain)"/>
    <property type="match status" value="1"/>
</dbReference>
<dbReference type="AlphaFoldDB" id="B7Q5P7"/>
<dbReference type="InterPro" id="IPR000718">
    <property type="entry name" value="Peptidase_M13"/>
</dbReference>
<dbReference type="HOGENOM" id="CLU_2657242_0_0_1"/>
<dbReference type="VEuPathDB" id="VectorBase:ISCW021793"/>
<dbReference type="Proteomes" id="UP000001555">
    <property type="component" value="Unassembled WGS sequence"/>
</dbReference>
<sequence length="76" mass="8352">MAHKLMAVVTGLGSLYDGNNGVGSWWTLGTADVYSNYSRCLSRQYNASLDFGKAAKVRAAAEARFGKKIIVRRRPQ</sequence>
<accession>B7Q5P7</accession>
<dbReference type="InterPro" id="IPR024079">
    <property type="entry name" value="MetalloPept_cat_dom_sf"/>
</dbReference>
<evidence type="ECO:0000313" key="2">
    <source>
        <dbReference type="EnsemblMetazoa" id="ISCW021793-PA"/>
    </source>
</evidence>
<proteinExistence type="predicted"/>
<dbReference type="GO" id="GO:0006508">
    <property type="term" value="P:proteolysis"/>
    <property type="evidence" value="ECO:0007669"/>
    <property type="project" value="InterPro"/>
</dbReference>
<dbReference type="PROSITE" id="PS51885">
    <property type="entry name" value="NEPRILYSIN"/>
    <property type="match status" value="1"/>
</dbReference>
<keyword evidence="3" id="KW-1185">Reference proteome</keyword>
<reference evidence="2" key="2">
    <citation type="submission" date="2020-05" db="UniProtKB">
        <authorList>
            <consortium name="EnsemblMetazoa"/>
        </authorList>
    </citation>
    <scope>IDENTIFICATION</scope>
    <source>
        <strain evidence="2">wikel</strain>
    </source>
</reference>
<reference evidence="1 3" key="1">
    <citation type="submission" date="2008-03" db="EMBL/GenBank/DDBJ databases">
        <title>Annotation of Ixodes scapularis.</title>
        <authorList>
            <consortium name="Ixodes scapularis Genome Project Consortium"/>
            <person name="Caler E."/>
            <person name="Hannick L.I."/>
            <person name="Bidwell S."/>
            <person name="Joardar V."/>
            <person name="Thiagarajan M."/>
            <person name="Amedeo P."/>
            <person name="Galinsky K.J."/>
            <person name="Schobel S."/>
            <person name="Inman J."/>
            <person name="Hostetler J."/>
            <person name="Miller J."/>
            <person name="Hammond M."/>
            <person name="Megy K."/>
            <person name="Lawson D."/>
            <person name="Kodira C."/>
            <person name="Sutton G."/>
            <person name="Meyer J."/>
            <person name="Hill C.A."/>
            <person name="Birren B."/>
            <person name="Nene V."/>
            <person name="Collins F."/>
            <person name="Alarcon-Chaidez F."/>
            <person name="Wikel S."/>
            <person name="Strausberg R."/>
        </authorList>
    </citation>
    <scope>NUCLEOTIDE SEQUENCE [LARGE SCALE GENOMIC DNA]</scope>
    <source>
        <strain evidence="3">Wikel</strain>
        <strain evidence="1">Wikel colony</strain>
    </source>
</reference>
<dbReference type="EnsemblMetazoa" id="ISCW021793-RA">
    <property type="protein sequence ID" value="ISCW021793-PA"/>
    <property type="gene ID" value="ISCW021793"/>
</dbReference>
<dbReference type="PaxDb" id="6945-B7Q5P7"/>
<protein>
    <submittedName>
        <fullName evidence="1 2">Uncharacterized protein</fullName>
    </submittedName>
</protein>
<dbReference type="VEuPathDB" id="VectorBase:ISCI021793"/>
<gene>
    <name evidence="1" type="ORF">IscW_ISCW021793</name>
</gene>
<dbReference type="GO" id="GO:0004222">
    <property type="term" value="F:metalloendopeptidase activity"/>
    <property type="evidence" value="ECO:0007669"/>
    <property type="project" value="InterPro"/>
</dbReference>
<organism>
    <name type="scientific">Ixodes scapularis</name>
    <name type="common">Black-legged tick</name>
    <name type="synonym">Deer tick</name>
    <dbReference type="NCBI Taxonomy" id="6945"/>
    <lineage>
        <taxon>Eukaryota</taxon>
        <taxon>Metazoa</taxon>
        <taxon>Ecdysozoa</taxon>
        <taxon>Arthropoda</taxon>
        <taxon>Chelicerata</taxon>
        <taxon>Arachnida</taxon>
        <taxon>Acari</taxon>
        <taxon>Parasitiformes</taxon>
        <taxon>Ixodida</taxon>
        <taxon>Ixodoidea</taxon>
        <taxon>Ixodidae</taxon>
        <taxon>Ixodinae</taxon>
        <taxon>Ixodes</taxon>
    </lineage>
</organism>
<evidence type="ECO:0000313" key="3">
    <source>
        <dbReference type="Proteomes" id="UP000001555"/>
    </source>
</evidence>
<dbReference type="EMBL" id="ABJB010826232">
    <property type="status" value="NOT_ANNOTATED_CDS"/>
    <property type="molecule type" value="Genomic_DNA"/>
</dbReference>